<evidence type="ECO:0000256" key="6">
    <source>
        <dbReference type="ARBA" id="ARBA00022723"/>
    </source>
</evidence>
<dbReference type="Gene3D" id="3.30.450.40">
    <property type="match status" value="2"/>
</dbReference>
<evidence type="ECO:0000259" key="13">
    <source>
        <dbReference type="SMART" id="SM00387"/>
    </source>
</evidence>
<evidence type="ECO:0000256" key="9">
    <source>
        <dbReference type="ARBA" id="ARBA00023004"/>
    </source>
</evidence>
<dbReference type="InterPro" id="IPR036890">
    <property type="entry name" value="HATPase_C_sf"/>
</dbReference>
<dbReference type="GO" id="GO:0020037">
    <property type="term" value="F:heme binding"/>
    <property type="evidence" value="ECO:0007669"/>
    <property type="project" value="UniProtKB-ARBA"/>
</dbReference>
<keyword evidence="8" id="KW-0460">Magnesium</keyword>
<feature type="domain" description="Histidine kinase/HSP90-like ATPase" evidence="13">
    <location>
        <begin position="477"/>
        <end position="566"/>
    </location>
</feature>
<keyword evidence="7" id="KW-0418">Kinase</keyword>
<dbReference type="GO" id="GO:0070026">
    <property type="term" value="F:nitric oxide binding"/>
    <property type="evidence" value="ECO:0007669"/>
    <property type="project" value="UniProtKB-ARBA"/>
</dbReference>
<dbReference type="Proteomes" id="UP000325243">
    <property type="component" value="Unassembled WGS sequence"/>
</dbReference>
<dbReference type="InterPro" id="IPR029016">
    <property type="entry name" value="GAF-like_dom_sf"/>
</dbReference>
<comment type="cofactor">
    <cofactor evidence="1">
        <name>Mg(2+)</name>
        <dbReference type="ChEBI" id="CHEBI:18420"/>
    </cofactor>
</comment>
<dbReference type="GO" id="GO:0070483">
    <property type="term" value="P:detection of hypoxia"/>
    <property type="evidence" value="ECO:0007669"/>
    <property type="project" value="UniProtKB-ARBA"/>
</dbReference>
<name>A0A5S4UTK7_9MICO</name>
<accession>A0A5S4UTK7</accession>
<dbReference type="InterPro" id="IPR011712">
    <property type="entry name" value="Sig_transdc_His_kin_sub3_dim/P"/>
</dbReference>
<dbReference type="FunFam" id="3.30.450.40:FF:000052">
    <property type="entry name" value="Oxygen sensor histidine kinase response regulator DevS/DosS"/>
    <property type="match status" value="1"/>
</dbReference>
<dbReference type="EMBL" id="VSSB01000002">
    <property type="protein sequence ID" value="TYL50277.1"/>
    <property type="molecule type" value="Genomic_DNA"/>
</dbReference>
<sequence>MPGQRTPGSLPGDPGSELDRALHELVDRAGEIVHSQDRLRSLLRATQAVVEPLDLPVVLERIVQAAVELVDARYGALGVIAEHGGLEAFIHVGIPEEQVAEIGHLPEGRGILGALIDDPRPIRLRHLSDDPRSVGFPVGHPRMEGFLGVPVRVRDEVYGNLYLTEPRSGEFSHADEELVSALAATAGFAIANARLYDETLLRQQWTAASAQIASALLDTASTAALPLLADELAARSTTDRVCILLAGAEPLTLRIAEARGSGADDLAGRALSSMDTAAGLSFESGDARVVPGSRDASAVDALAIVRDGAAGPVMTVPLTHANAVWAVVALAREPGRASFTPAELDIAGDLAIRVGLAIELAEAREQRQREELSEDRSRIARDLHDHVIQQLFGVGLELQSLAGDAQPDAAARLQGAISTLDDAIAQIRTIIFALRPRGPKRSVRHRILDLVAEGSSGFPHPVPVSFSGPVDLVIDGSLGDDVAAVVRELLTNAARHSDADQIRISVTVDPTWVRVVVDDDGVGIPEQGRRSGLDNLRIRAERRGGTLRIDSAPGMTEVEWRVPSPGARSEADPDAIGGPL</sequence>
<keyword evidence="5" id="KW-0808">Transferase</keyword>
<keyword evidence="6" id="KW-0479">Metal-binding</keyword>
<organism evidence="14 15">
    <name type="scientific">Agromyces mariniharenae</name>
    <dbReference type="NCBI Taxonomy" id="2604423"/>
    <lineage>
        <taxon>Bacteria</taxon>
        <taxon>Bacillati</taxon>
        <taxon>Actinomycetota</taxon>
        <taxon>Actinomycetes</taxon>
        <taxon>Micrococcales</taxon>
        <taxon>Microbacteriaceae</taxon>
        <taxon>Agromyces</taxon>
    </lineage>
</organism>
<dbReference type="GO" id="GO:0000155">
    <property type="term" value="F:phosphorelay sensor kinase activity"/>
    <property type="evidence" value="ECO:0007669"/>
    <property type="project" value="InterPro"/>
</dbReference>
<dbReference type="GO" id="GO:0005524">
    <property type="term" value="F:ATP binding"/>
    <property type="evidence" value="ECO:0007669"/>
    <property type="project" value="UniProtKB-ARBA"/>
</dbReference>
<evidence type="ECO:0000256" key="1">
    <source>
        <dbReference type="ARBA" id="ARBA00001946"/>
    </source>
</evidence>
<dbReference type="Pfam" id="PF01590">
    <property type="entry name" value="GAF"/>
    <property type="match status" value="1"/>
</dbReference>
<dbReference type="Pfam" id="PF07730">
    <property type="entry name" value="HisKA_3"/>
    <property type="match status" value="1"/>
</dbReference>
<dbReference type="PANTHER" id="PTHR24421:SF56">
    <property type="entry name" value="OXYGEN SENSOR HISTIDINE KINASE RESPONSE REGULATOR DOST"/>
    <property type="match status" value="1"/>
</dbReference>
<dbReference type="Gene3D" id="3.30.565.10">
    <property type="entry name" value="Histidine kinase-like ATPase, C-terminal domain"/>
    <property type="match status" value="1"/>
</dbReference>
<evidence type="ECO:0000259" key="12">
    <source>
        <dbReference type="SMART" id="SM00065"/>
    </source>
</evidence>
<dbReference type="GO" id="GO:0019826">
    <property type="term" value="F:oxygen sensor activity"/>
    <property type="evidence" value="ECO:0007669"/>
    <property type="project" value="UniProtKB-ARBA"/>
</dbReference>
<feature type="region of interest" description="Disordered" evidence="11">
    <location>
        <begin position="561"/>
        <end position="580"/>
    </location>
</feature>
<evidence type="ECO:0000256" key="10">
    <source>
        <dbReference type="ARBA" id="ARBA00023012"/>
    </source>
</evidence>
<keyword evidence="4" id="KW-0597">Phosphoprotein</keyword>
<dbReference type="SMART" id="SM00387">
    <property type="entry name" value="HATPase_c"/>
    <property type="match status" value="1"/>
</dbReference>
<gene>
    <name evidence="14" type="ORF">FYC51_13720</name>
</gene>
<protein>
    <submittedName>
        <fullName evidence="14">GAF domain-containing protein</fullName>
    </submittedName>
</protein>
<keyword evidence="3" id="KW-0963">Cytoplasm</keyword>
<dbReference type="InterPro" id="IPR003018">
    <property type="entry name" value="GAF"/>
</dbReference>
<evidence type="ECO:0000313" key="14">
    <source>
        <dbReference type="EMBL" id="TYL50277.1"/>
    </source>
</evidence>
<dbReference type="PANTHER" id="PTHR24421">
    <property type="entry name" value="NITRATE/NITRITE SENSOR PROTEIN NARX-RELATED"/>
    <property type="match status" value="1"/>
</dbReference>
<dbReference type="InterPro" id="IPR050482">
    <property type="entry name" value="Sensor_HK_TwoCompSys"/>
</dbReference>
<evidence type="ECO:0000256" key="5">
    <source>
        <dbReference type="ARBA" id="ARBA00022679"/>
    </source>
</evidence>
<dbReference type="Gene3D" id="1.20.5.1930">
    <property type="match status" value="1"/>
</dbReference>
<feature type="domain" description="GAF" evidence="12">
    <location>
        <begin position="220"/>
        <end position="368"/>
    </location>
</feature>
<evidence type="ECO:0000256" key="4">
    <source>
        <dbReference type="ARBA" id="ARBA00022553"/>
    </source>
</evidence>
<evidence type="ECO:0000313" key="15">
    <source>
        <dbReference type="Proteomes" id="UP000325243"/>
    </source>
</evidence>
<evidence type="ECO:0000256" key="3">
    <source>
        <dbReference type="ARBA" id="ARBA00022490"/>
    </source>
</evidence>
<comment type="cofactor">
    <cofactor evidence="2">
        <name>heme</name>
        <dbReference type="ChEBI" id="CHEBI:30413"/>
    </cofactor>
</comment>
<evidence type="ECO:0000256" key="8">
    <source>
        <dbReference type="ARBA" id="ARBA00022842"/>
    </source>
</evidence>
<dbReference type="GO" id="GO:0000287">
    <property type="term" value="F:magnesium ion binding"/>
    <property type="evidence" value="ECO:0007669"/>
    <property type="project" value="UniProtKB-ARBA"/>
</dbReference>
<evidence type="ECO:0000256" key="7">
    <source>
        <dbReference type="ARBA" id="ARBA00022777"/>
    </source>
</evidence>
<dbReference type="GO" id="GO:0019825">
    <property type="term" value="F:oxygen binding"/>
    <property type="evidence" value="ECO:0007669"/>
    <property type="project" value="UniProtKB-ARBA"/>
</dbReference>
<comment type="caution">
    <text evidence="14">The sequence shown here is derived from an EMBL/GenBank/DDBJ whole genome shotgun (WGS) entry which is preliminary data.</text>
</comment>
<dbReference type="SMART" id="SM00065">
    <property type="entry name" value="GAF"/>
    <property type="match status" value="2"/>
</dbReference>
<keyword evidence="9" id="KW-0408">Iron</keyword>
<dbReference type="RefSeq" id="WP_148734379.1">
    <property type="nucleotide sequence ID" value="NZ_VSSB01000002.1"/>
</dbReference>
<dbReference type="GO" id="GO:0016020">
    <property type="term" value="C:membrane"/>
    <property type="evidence" value="ECO:0007669"/>
    <property type="project" value="InterPro"/>
</dbReference>
<dbReference type="GO" id="GO:0070025">
    <property type="term" value="F:carbon monoxide binding"/>
    <property type="evidence" value="ECO:0007669"/>
    <property type="project" value="UniProtKB-ARBA"/>
</dbReference>
<evidence type="ECO:0000256" key="2">
    <source>
        <dbReference type="ARBA" id="ARBA00001971"/>
    </source>
</evidence>
<dbReference type="SUPFAM" id="SSF55781">
    <property type="entry name" value="GAF domain-like"/>
    <property type="match status" value="2"/>
</dbReference>
<dbReference type="Pfam" id="PF02518">
    <property type="entry name" value="HATPase_c"/>
    <property type="match status" value="1"/>
</dbReference>
<evidence type="ECO:0000256" key="11">
    <source>
        <dbReference type="SAM" id="MobiDB-lite"/>
    </source>
</evidence>
<keyword evidence="15" id="KW-1185">Reference proteome</keyword>
<proteinExistence type="predicted"/>
<dbReference type="InterPro" id="IPR003594">
    <property type="entry name" value="HATPase_dom"/>
</dbReference>
<dbReference type="SUPFAM" id="SSF55874">
    <property type="entry name" value="ATPase domain of HSP90 chaperone/DNA topoisomerase II/histidine kinase"/>
    <property type="match status" value="1"/>
</dbReference>
<feature type="domain" description="GAF" evidence="12">
    <location>
        <begin position="54"/>
        <end position="200"/>
    </location>
</feature>
<dbReference type="Pfam" id="PF13185">
    <property type="entry name" value="GAF_2"/>
    <property type="match status" value="1"/>
</dbReference>
<dbReference type="AlphaFoldDB" id="A0A5S4UTK7"/>
<reference evidence="14 15" key="1">
    <citation type="submission" date="2019-08" db="EMBL/GenBank/DDBJ databases">
        <authorList>
            <person name="Hu J."/>
        </authorList>
    </citation>
    <scope>NUCLEOTIDE SEQUENCE [LARGE SCALE GENOMIC DNA]</scope>
    <source>
        <strain evidence="14 15">NEAU-184</strain>
    </source>
</reference>
<keyword evidence="10" id="KW-0902">Two-component regulatory system</keyword>
<dbReference type="GO" id="GO:0046983">
    <property type="term" value="F:protein dimerization activity"/>
    <property type="evidence" value="ECO:0007669"/>
    <property type="project" value="InterPro"/>
</dbReference>